<keyword evidence="2" id="KW-1185">Reference proteome</keyword>
<dbReference type="Proteomes" id="UP000475862">
    <property type="component" value="Unassembled WGS sequence"/>
</dbReference>
<organism evidence="1 2">
    <name type="scientific">Aphis glycines</name>
    <name type="common">Soybean aphid</name>
    <dbReference type="NCBI Taxonomy" id="307491"/>
    <lineage>
        <taxon>Eukaryota</taxon>
        <taxon>Metazoa</taxon>
        <taxon>Ecdysozoa</taxon>
        <taxon>Arthropoda</taxon>
        <taxon>Hexapoda</taxon>
        <taxon>Insecta</taxon>
        <taxon>Pterygota</taxon>
        <taxon>Neoptera</taxon>
        <taxon>Paraneoptera</taxon>
        <taxon>Hemiptera</taxon>
        <taxon>Sternorrhyncha</taxon>
        <taxon>Aphidomorpha</taxon>
        <taxon>Aphidoidea</taxon>
        <taxon>Aphididae</taxon>
        <taxon>Aphidini</taxon>
        <taxon>Aphis</taxon>
        <taxon>Aphis</taxon>
    </lineage>
</organism>
<comment type="caution">
    <text evidence="1">The sequence shown here is derived from an EMBL/GenBank/DDBJ whole genome shotgun (WGS) entry which is preliminary data.</text>
</comment>
<accession>A0A6G0SYU3</accession>
<reference evidence="1 2" key="1">
    <citation type="submission" date="2019-08" db="EMBL/GenBank/DDBJ databases">
        <title>The genome of the soybean aphid Biotype 1, its phylome, world population structure and adaptation to the North American continent.</title>
        <authorList>
            <person name="Giordano R."/>
            <person name="Donthu R.K."/>
            <person name="Hernandez A.G."/>
            <person name="Wright C.L."/>
            <person name="Zimin A.V."/>
        </authorList>
    </citation>
    <scope>NUCLEOTIDE SEQUENCE [LARGE SCALE GENOMIC DNA]</scope>
    <source>
        <tissue evidence="1">Whole aphids</tissue>
    </source>
</reference>
<proteinExistence type="predicted"/>
<protein>
    <submittedName>
        <fullName evidence="1">Uncharacterized protein</fullName>
    </submittedName>
</protein>
<dbReference type="AlphaFoldDB" id="A0A6G0SYU3"/>
<evidence type="ECO:0000313" key="2">
    <source>
        <dbReference type="Proteomes" id="UP000475862"/>
    </source>
</evidence>
<dbReference type="EMBL" id="VYZN01000079">
    <property type="protein sequence ID" value="KAE9523543.1"/>
    <property type="molecule type" value="Genomic_DNA"/>
</dbReference>
<gene>
    <name evidence="1" type="ORF">AGLY_016095</name>
</gene>
<sequence>MSSLFTFISFRFFNKFSLHQIFSTIESATKKKISLIEKIQMQKKNYLHSFNFLLISFKCAWKLSICCLSFSALKSASSCCCSFLTNNNSCFSLSVCLHRFSDTSKLCCTSYNIDSRFSFSPQRDDNCRSNSSFLRATKSLDKSSTCTCKFFFSSINFSCSFCKFFFSVFPSRRSDSALANDS</sequence>
<name>A0A6G0SYU3_APHGL</name>
<evidence type="ECO:0000313" key="1">
    <source>
        <dbReference type="EMBL" id="KAE9523543.1"/>
    </source>
</evidence>